<gene>
    <name evidence="8" type="ORF">E3T23_03020</name>
</gene>
<evidence type="ECO:0000313" key="8">
    <source>
        <dbReference type="EMBL" id="TFC83061.1"/>
    </source>
</evidence>
<dbReference type="GO" id="GO:0016020">
    <property type="term" value="C:membrane"/>
    <property type="evidence" value="ECO:0007669"/>
    <property type="project" value="UniProtKB-SubCell"/>
</dbReference>
<feature type="region of interest" description="Disordered" evidence="5">
    <location>
        <begin position="1"/>
        <end position="23"/>
    </location>
</feature>
<dbReference type="AlphaFoldDB" id="A0A4R8XWE1"/>
<sequence length="387" mass="40724">MSAPRNDRTGTDHAGTDRVQARPRYPAPTFARSVWLVATREIMARLRSKAFLISTGLLLLISIGSVVAGSIASQNQTLPKVAVVGAAAQIVEQTQAFTTVQADDVDDAEALVRAGTVSAAVVPDTATDASVGVRVIALDSAPVDVLATLSVTPTLDLLDPSTQQSGGLIYLVSLGFGLVFFMSAITFGSTIAQSVVEEKQTRVVEILMTTIPVRALLGGKVVGNSIMAFGQIVAIGLLVAIGMATTGQTGLLGTVGPSIVWFGVFFAFGFVMLASLFAATASMVSRQEDVGSATSPVLFLVMIPYFLVIFFNDNPTVLAIMSYIPFSAPVGMPMRIFLGTAAWWEPLLSLGILLASTAVVILLGSRMYSNSLLRMGARVTFRQALRG</sequence>
<accession>A0A4R8XWE1</accession>
<keyword evidence="3 6" id="KW-1133">Transmembrane helix</keyword>
<dbReference type="Pfam" id="PF12698">
    <property type="entry name" value="ABC2_membrane_3"/>
    <property type="match status" value="1"/>
</dbReference>
<proteinExistence type="predicted"/>
<feature type="domain" description="ABC-2 type transporter transmembrane" evidence="7">
    <location>
        <begin position="49"/>
        <end position="364"/>
    </location>
</feature>
<evidence type="ECO:0000256" key="1">
    <source>
        <dbReference type="ARBA" id="ARBA00004141"/>
    </source>
</evidence>
<organism evidence="8 9">
    <name type="scientific">Cryobacterium cheniae</name>
    <dbReference type="NCBI Taxonomy" id="1259262"/>
    <lineage>
        <taxon>Bacteria</taxon>
        <taxon>Bacillati</taxon>
        <taxon>Actinomycetota</taxon>
        <taxon>Actinomycetes</taxon>
        <taxon>Micrococcales</taxon>
        <taxon>Microbacteriaceae</taxon>
        <taxon>Cryobacterium</taxon>
    </lineage>
</organism>
<keyword evidence="9" id="KW-1185">Reference proteome</keyword>
<feature type="transmembrane region" description="Helical" evidence="6">
    <location>
        <begin position="168"/>
        <end position="191"/>
    </location>
</feature>
<evidence type="ECO:0000313" key="9">
    <source>
        <dbReference type="Proteomes" id="UP000298433"/>
    </source>
</evidence>
<evidence type="ECO:0000259" key="7">
    <source>
        <dbReference type="Pfam" id="PF12698"/>
    </source>
</evidence>
<feature type="transmembrane region" description="Helical" evidence="6">
    <location>
        <begin position="228"/>
        <end position="247"/>
    </location>
</feature>
<dbReference type="Proteomes" id="UP000298433">
    <property type="component" value="Unassembled WGS sequence"/>
</dbReference>
<feature type="transmembrane region" description="Helical" evidence="6">
    <location>
        <begin position="293"/>
        <end position="311"/>
    </location>
</feature>
<evidence type="ECO:0000256" key="3">
    <source>
        <dbReference type="ARBA" id="ARBA00022989"/>
    </source>
</evidence>
<keyword evidence="4 6" id="KW-0472">Membrane</keyword>
<feature type="transmembrane region" description="Helical" evidence="6">
    <location>
        <begin position="50"/>
        <end position="72"/>
    </location>
</feature>
<dbReference type="PANTHER" id="PTHR43471">
    <property type="entry name" value="ABC TRANSPORTER PERMEASE"/>
    <property type="match status" value="1"/>
</dbReference>
<evidence type="ECO:0000256" key="6">
    <source>
        <dbReference type="SAM" id="Phobius"/>
    </source>
</evidence>
<feature type="compositionally biased region" description="Basic and acidic residues" evidence="5">
    <location>
        <begin position="1"/>
        <end position="20"/>
    </location>
</feature>
<dbReference type="RefSeq" id="WP_134368936.1">
    <property type="nucleotide sequence ID" value="NZ_SOGN01000018.1"/>
</dbReference>
<dbReference type="OrthoDB" id="3268959at2"/>
<evidence type="ECO:0000256" key="4">
    <source>
        <dbReference type="ARBA" id="ARBA00023136"/>
    </source>
</evidence>
<keyword evidence="2 6" id="KW-0812">Transmembrane</keyword>
<comment type="subcellular location">
    <subcellularLocation>
        <location evidence="1">Membrane</location>
        <topology evidence="1">Multi-pass membrane protein</topology>
    </subcellularLocation>
</comment>
<feature type="transmembrane region" description="Helical" evidence="6">
    <location>
        <begin position="323"/>
        <end position="344"/>
    </location>
</feature>
<name>A0A4R8XWE1_9MICO</name>
<reference evidence="8 9" key="1">
    <citation type="submission" date="2019-03" db="EMBL/GenBank/DDBJ databases">
        <title>Genomics of glacier-inhabiting Cryobacterium strains.</title>
        <authorList>
            <person name="Liu Q."/>
            <person name="Xin Y.-H."/>
        </authorList>
    </citation>
    <scope>NUCLEOTIDE SEQUENCE [LARGE SCALE GENOMIC DNA]</scope>
    <source>
        <strain evidence="8 9">TMT2-48-2</strain>
    </source>
</reference>
<dbReference type="EMBL" id="SOGN01000018">
    <property type="protein sequence ID" value="TFC83061.1"/>
    <property type="molecule type" value="Genomic_DNA"/>
</dbReference>
<feature type="transmembrane region" description="Helical" evidence="6">
    <location>
        <begin position="259"/>
        <end position="281"/>
    </location>
</feature>
<comment type="caution">
    <text evidence="8">The sequence shown here is derived from an EMBL/GenBank/DDBJ whole genome shotgun (WGS) entry which is preliminary data.</text>
</comment>
<protein>
    <submittedName>
        <fullName evidence="8">ABC transporter permease</fullName>
    </submittedName>
</protein>
<evidence type="ECO:0000256" key="5">
    <source>
        <dbReference type="SAM" id="MobiDB-lite"/>
    </source>
</evidence>
<dbReference type="InterPro" id="IPR013525">
    <property type="entry name" value="ABC2_TM"/>
</dbReference>
<dbReference type="PANTHER" id="PTHR43471:SF3">
    <property type="entry name" value="ABC TRANSPORTER PERMEASE PROTEIN NATB"/>
    <property type="match status" value="1"/>
</dbReference>
<evidence type="ECO:0000256" key="2">
    <source>
        <dbReference type="ARBA" id="ARBA00022692"/>
    </source>
</evidence>
<feature type="transmembrane region" description="Helical" evidence="6">
    <location>
        <begin position="350"/>
        <end position="368"/>
    </location>
</feature>
<dbReference type="GO" id="GO:0140359">
    <property type="term" value="F:ABC-type transporter activity"/>
    <property type="evidence" value="ECO:0007669"/>
    <property type="project" value="InterPro"/>
</dbReference>